<reference evidence="1" key="1">
    <citation type="submission" date="2014-09" db="EMBL/GenBank/DDBJ databases">
        <authorList>
            <person name="Magalhaes I.L.F."/>
            <person name="Oliveira U."/>
            <person name="Santos F.R."/>
            <person name="Vidigal T.H.D.A."/>
            <person name="Brescovit A.D."/>
            <person name="Santos A.J."/>
        </authorList>
    </citation>
    <scope>NUCLEOTIDE SEQUENCE</scope>
    <source>
        <tissue evidence="1">Shoot tissue taken approximately 20 cm above the soil surface</tissue>
    </source>
</reference>
<name>A0A0A9FHZ9_ARUDO</name>
<accession>A0A0A9FHZ9</accession>
<reference evidence="1" key="2">
    <citation type="journal article" date="2015" name="Data Brief">
        <title>Shoot transcriptome of the giant reed, Arundo donax.</title>
        <authorList>
            <person name="Barrero R.A."/>
            <person name="Guerrero F.D."/>
            <person name="Moolhuijzen P."/>
            <person name="Goolsby J.A."/>
            <person name="Tidwell J."/>
            <person name="Bellgard S.E."/>
            <person name="Bellgard M.I."/>
        </authorList>
    </citation>
    <scope>NUCLEOTIDE SEQUENCE</scope>
    <source>
        <tissue evidence="1">Shoot tissue taken approximately 20 cm above the soil surface</tissue>
    </source>
</reference>
<proteinExistence type="predicted"/>
<dbReference type="AlphaFoldDB" id="A0A0A9FHZ9"/>
<evidence type="ECO:0000313" key="1">
    <source>
        <dbReference type="EMBL" id="JAE07908.1"/>
    </source>
</evidence>
<dbReference type="EMBL" id="GBRH01189988">
    <property type="protein sequence ID" value="JAE07908.1"/>
    <property type="molecule type" value="Transcribed_RNA"/>
</dbReference>
<protein>
    <submittedName>
        <fullName evidence="1">Uncharacterized protein</fullName>
    </submittedName>
</protein>
<sequence>MPTVLTPINLMTNQKLIGLGALLPYFQNKIHLL</sequence>
<organism evidence="1">
    <name type="scientific">Arundo donax</name>
    <name type="common">Giant reed</name>
    <name type="synonym">Donax arundinaceus</name>
    <dbReference type="NCBI Taxonomy" id="35708"/>
    <lineage>
        <taxon>Eukaryota</taxon>
        <taxon>Viridiplantae</taxon>
        <taxon>Streptophyta</taxon>
        <taxon>Embryophyta</taxon>
        <taxon>Tracheophyta</taxon>
        <taxon>Spermatophyta</taxon>
        <taxon>Magnoliopsida</taxon>
        <taxon>Liliopsida</taxon>
        <taxon>Poales</taxon>
        <taxon>Poaceae</taxon>
        <taxon>PACMAD clade</taxon>
        <taxon>Arundinoideae</taxon>
        <taxon>Arundineae</taxon>
        <taxon>Arundo</taxon>
    </lineage>
</organism>